<accession>A0A090GFY8</accession>
<dbReference type="EMBL" id="CCNE01000037">
    <property type="protein sequence ID" value="CDX60761.1"/>
    <property type="molecule type" value="Genomic_DNA"/>
</dbReference>
<proteinExistence type="predicted"/>
<gene>
    <name evidence="1" type="ORF">MPL3365_420007</name>
</gene>
<reference evidence="1 2" key="1">
    <citation type="submission" date="2014-08" db="EMBL/GenBank/DDBJ databases">
        <authorList>
            <person name="Moulin Lionel"/>
        </authorList>
    </citation>
    <scope>NUCLEOTIDE SEQUENCE [LARGE SCALE GENOMIC DNA]</scope>
</reference>
<evidence type="ECO:0008006" key="3">
    <source>
        <dbReference type="Google" id="ProtNLM"/>
    </source>
</evidence>
<name>A0A090GFY8_MESPL</name>
<dbReference type="Proteomes" id="UP000046122">
    <property type="component" value="Unassembled WGS sequence"/>
</dbReference>
<dbReference type="InterPro" id="IPR025528">
    <property type="entry name" value="BrnA_antitoxin"/>
</dbReference>
<sequence>MAKAKLNITKPDKEFKAGKGFTKEDWDAVSDNPEWTDEDFRNARPFNEVFPDLAESIRRSRGRPALDNPKKQVTLRLDSDVIARFRDGGPGWQSRINDILRKAVGLQK</sequence>
<organism evidence="1 2">
    <name type="scientific">Mesorhizobium plurifarium</name>
    <dbReference type="NCBI Taxonomy" id="69974"/>
    <lineage>
        <taxon>Bacteria</taxon>
        <taxon>Pseudomonadati</taxon>
        <taxon>Pseudomonadota</taxon>
        <taxon>Alphaproteobacteria</taxon>
        <taxon>Hyphomicrobiales</taxon>
        <taxon>Phyllobacteriaceae</taxon>
        <taxon>Mesorhizobium</taxon>
    </lineage>
</organism>
<dbReference type="Pfam" id="PF14384">
    <property type="entry name" value="BrnA_antitoxin"/>
    <property type="match status" value="1"/>
</dbReference>
<evidence type="ECO:0000313" key="1">
    <source>
        <dbReference type="EMBL" id="CDX60761.1"/>
    </source>
</evidence>
<protein>
    <recommendedName>
        <fullName evidence="3">BrnA antitoxin family protein</fullName>
    </recommendedName>
</protein>
<evidence type="ECO:0000313" key="2">
    <source>
        <dbReference type="Proteomes" id="UP000046122"/>
    </source>
</evidence>
<dbReference type="AlphaFoldDB" id="A0A090GFY8"/>